<keyword evidence="4" id="KW-1185">Reference proteome</keyword>
<dbReference type="Proteomes" id="UP000245469">
    <property type="component" value="Unassembled WGS sequence"/>
</dbReference>
<feature type="region of interest" description="Disordered" evidence="1">
    <location>
        <begin position="1"/>
        <end position="37"/>
    </location>
</feature>
<feature type="compositionally biased region" description="Polar residues" evidence="1">
    <location>
        <begin position="1"/>
        <end position="14"/>
    </location>
</feature>
<accession>A0A316AE17</accession>
<reference evidence="3 4" key="1">
    <citation type="submission" date="2018-03" db="EMBL/GenBank/DDBJ databases">
        <title>Genomic Encyclopedia of Archaeal and Bacterial Type Strains, Phase II (KMG-II): from individual species to whole genera.</title>
        <authorList>
            <person name="Goeker M."/>
        </authorList>
    </citation>
    <scope>NUCLEOTIDE SEQUENCE [LARGE SCALE GENOMIC DNA]</scope>
    <source>
        <strain evidence="3 4">DSM 44889</strain>
    </source>
</reference>
<feature type="transmembrane region" description="Helical" evidence="2">
    <location>
        <begin position="114"/>
        <end position="139"/>
    </location>
</feature>
<feature type="transmembrane region" description="Helical" evidence="2">
    <location>
        <begin position="65"/>
        <end position="93"/>
    </location>
</feature>
<keyword evidence="2" id="KW-1133">Transmembrane helix</keyword>
<evidence type="ECO:0008006" key="5">
    <source>
        <dbReference type="Google" id="ProtNLM"/>
    </source>
</evidence>
<keyword evidence="2" id="KW-0812">Transmembrane</keyword>
<name>A0A316AE17_9ACTN</name>
<evidence type="ECO:0000256" key="1">
    <source>
        <dbReference type="SAM" id="MobiDB-lite"/>
    </source>
</evidence>
<proteinExistence type="predicted"/>
<organism evidence="3 4">
    <name type="scientific">Quadrisphaera granulorum</name>
    <dbReference type="NCBI Taxonomy" id="317664"/>
    <lineage>
        <taxon>Bacteria</taxon>
        <taxon>Bacillati</taxon>
        <taxon>Actinomycetota</taxon>
        <taxon>Actinomycetes</taxon>
        <taxon>Kineosporiales</taxon>
        <taxon>Kineosporiaceae</taxon>
        <taxon>Quadrisphaera</taxon>
    </lineage>
</organism>
<keyword evidence="2" id="KW-0472">Membrane</keyword>
<gene>
    <name evidence="3" type="ORF">BXY45_104133</name>
</gene>
<feature type="compositionally biased region" description="Pro residues" evidence="1">
    <location>
        <begin position="23"/>
        <end position="37"/>
    </location>
</feature>
<dbReference type="EMBL" id="QGDQ01000004">
    <property type="protein sequence ID" value="PWJ55210.1"/>
    <property type="molecule type" value="Genomic_DNA"/>
</dbReference>
<evidence type="ECO:0000313" key="4">
    <source>
        <dbReference type="Proteomes" id="UP000245469"/>
    </source>
</evidence>
<protein>
    <recommendedName>
        <fullName evidence="5">DUF4190 domain-containing protein</fullName>
    </recommendedName>
</protein>
<evidence type="ECO:0000256" key="2">
    <source>
        <dbReference type="SAM" id="Phobius"/>
    </source>
</evidence>
<sequence>MTQDPYSPANSSGDGQSGWARPSTPPTYGPPPAYDPPPAPPGYGYGYTGIPASAAPPAAASTSTVVLLVLSGLLTLALSWTLLGLVYAVPAVLSIVALSKREDPSSARRLTRTGWIIFASICALVVLSIVAIIVALIAWDGGASASSSGGSV</sequence>
<dbReference type="AlphaFoldDB" id="A0A316AE17"/>
<dbReference type="RefSeq" id="WP_109773286.1">
    <property type="nucleotide sequence ID" value="NZ_QGDQ01000004.1"/>
</dbReference>
<evidence type="ECO:0000313" key="3">
    <source>
        <dbReference type="EMBL" id="PWJ55210.1"/>
    </source>
</evidence>
<comment type="caution">
    <text evidence="3">The sequence shown here is derived from an EMBL/GenBank/DDBJ whole genome shotgun (WGS) entry which is preliminary data.</text>
</comment>